<gene>
    <name evidence="1" type="ORF">V6N11_079174</name>
</gene>
<comment type="caution">
    <text evidence="1">The sequence shown here is derived from an EMBL/GenBank/DDBJ whole genome shotgun (WGS) entry which is preliminary data.</text>
</comment>
<keyword evidence="2" id="KW-1185">Reference proteome</keyword>
<proteinExistence type="predicted"/>
<reference evidence="1 2" key="1">
    <citation type="journal article" date="2024" name="G3 (Bethesda)">
        <title>Genome assembly of Hibiscus sabdariffa L. provides insights into metabolisms of medicinal natural products.</title>
        <authorList>
            <person name="Kim T."/>
        </authorList>
    </citation>
    <scope>NUCLEOTIDE SEQUENCE [LARGE SCALE GENOMIC DNA]</scope>
    <source>
        <strain evidence="1">TK-2024</strain>
        <tissue evidence="1">Old leaves</tissue>
    </source>
</reference>
<dbReference type="EMBL" id="JBBPBN010000020">
    <property type="protein sequence ID" value="KAK9016679.1"/>
    <property type="molecule type" value="Genomic_DNA"/>
</dbReference>
<sequence>MKDLKRKLEQLNGARNMGMSWHIGMMK</sequence>
<dbReference type="Proteomes" id="UP001396334">
    <property type="component" value="Unassembled WGS sequence"/>
</dbReference>
<name>A0ABR2RUZ9_9ROSI</name>
<evidence type="ECO:0000313" key="1">
    <source>
        <dbReference type="EMBL" id="KAK9016679.1"/>
    </source>
</evidence>
<evidence type="ECO:0000313" key="2">
    <source>
        <dbReference type="Proteomes" id="UP001396334"/>
    </source>
</evidence>
<accession>A0ABR2RUZ9</accession>
<protein>
    <submittedName>
        <fullName evidence="1">Uncharacterized protein</fullName>
    </submittedName>
</protein>
<organism evidence="1 2">
    <name type="scientific">Hibiscus sabdariffa</name>
    <name type="common">roselle</name>
    <dbReference type="NCBI Taxonomy" id="183260"/>
    <lineage>
        <taxon>Eukaryota</taxon>
        <taxon>Viridiplantae</taxon>
        <taxon>Streptophyta</taxon>
        <taxon>Embryophyta</taxon>
        <taxon>Tracheophyta</taxon>
        <taxon>Spermatophyta</taxon>
        <taxon>Magnoliopsida</taxon>
        <taxon>eudicotyledons</taxon>
        <taxon>Gunneridae</taxon>
        <taxon>Pentapetalae</taxon>
        <taxon>rosids</taxon>
        <taxon>malvids</taxon>
        <taxon>Malvales</taxon>
        <taxon>Malvaceae</taxon>
        <taxon>Malvoideae</taxon>
        <taxon>Hibiscus</taxon>
    </lineage>
</organism>